<comment type="caution">
    <text evidence="1">The sequence shown here is derived from an EMBL/GenBank/DDBJ whole genome shotgun (WGS) entry which is preliminary data.</text>
</comment>
<dbReference type="RefSeq" id="XP_005646897.1">
    <property type="nucleotide sequence ID" value="XM_005646840.1"/>
</dbReference>
<dbReference type="KEGG" id="csl:COCSUDRAFT_56046"/>
<organism evidence="1 2">
    <name type="scientific">Coccomyxa subellipsoidea (strain C-169)</name>
    <name type="common">Green microalga</name>
    <dbReference type="NCBI Taxonomy" id="574566"/>
    <lineage>
        <taxon>Eukaryota</taxon>
        <taxon>Viridiplantae</taxon>
        <taxon>Chlorophyta</taxon>
        <taxon>core chlorophytes</taxon>
        <taxon>Trebouxiophyceae</taxon>
        <taxon>Trebouxiophyceae incertae sedis</taxon>
        <taxon>Coccomyxaceae</taxon>
        <taxon>Coccomyxa</taxon>
        <taxon>Coccomyxa subellipsoidea</taxon>
    </lineage>
</organism>
<keyword evidence="2" id="KW-1185">Reference proteome</keyword>
<protein>
    <submittedName>
        <fullName evidence="1">Uncharacterized protein</fullName>
    </submittedName>
</protein>
<evidence type="ECO:0000313" key="1">
    <source>
        <dbReference type="EMBL" id="EIE22353.1"/>
    </source>
</evidence>
<dbReference type="Proteomes" id="UP000007264">
    <property type="component" value="Unassembled WGS sequence"/>
</dbReference>
<gene>
    <name evidence="1" type="ORF">COCSUDRAFT_56046</name>
</gene>
<sequence length="149" mass="16638">MKQDETLAETEEVMNAALRVAEELSGCDSDRACGYALWAPALMALKQRGRTLDAENMERLFWSENRHVLTTMAGSDPEVLQWHLSRQPSKALSLCIEALACAEFGSSFHHGGDSYSDEEDFLGSDEDEEPEAFAHGLPRMRTLTVHNYS</sequence>
<reference evidence="1 2" key="1">
    <citation type="journal article" date="2012" name="Genome Biol.">
        <title>The genome of the polar eukaryotic microalga coccomyxa subellipsoidea reveals traits of cold adaptation.</title>
        <authorList>
            <person name="Blanc G."/>
            <person name="Agarkova I."/>
            <person name="Grimwood J."/>
            <person name="Kuo A."/>
            <person name="Brueggeman A."/>
            <person name="Dunigan D."/>
            <person name="Gurnon J."/>
            <person name="Ladunga I."/>
            <person name="Lindquist E."/>
            <person name="Lucas S."/>
            <person name="Pangilinan J."/>
            <person name="Proschold T."/>
            <person name="Salamov A."/>
            <person name="Schmutz J."/>
            <person name="Weeks D."/>
            <person name="Yamada T."/>
            <person name="Claverie J.M."/>
            <person name="Grigoriev I."/>
            <person name="Van Etten J."/>
            <person name="Lomsadze A."/>
            <person name="Borodovsky M."/>
        </authorList>
    </citation>
    <scope>NUCLEOTIDE SEQUENCE [LARGE SCALE GENOMIC DNA]</scope>
    <source>
        <strain evidence="1 2">C-169</strain>
    </source>
</reference>
<evidence type="ECO:0000313" key="2">
    <source>
        <dbReference type="Proteomes" id="UP000007264"/>
    </source>
</evidence>
<dbReference type="GeneID" id="17040339"/>
<proteinExistence type="predicted"/>
<dbReference type="AlphaFoldDB" id="I0YVD4"/>
<name>I0YVD4_COCSC</name>
<dbReference type="EMBL" id="AGSI01000010">
    <property type="protein sequence ID" value="EIE22353.1"/>
    <property type="molecule type" value="Genomic_DNA"/>
</dbReference>
<accession>I0YVD4</accession>